<evidence type="ECO:0000256" key="9">
    <source>
        <dbReference type="SAM" id="Phobius"/>
    </source>
</evidence>
<dbReference type="PROSITE" id="PS51873">
    <property type="entry name" value="TRIAD"/>
    <property type="match status" value="1"/>
</dbReference>
<keyword evidence="6" id="KW-0833">Ubl conjugation pathway</keyword>
<feature type="compositionally biased region" description="Basic and acidic residues" evidence="8">
    <location>
        <begin position="137"/>
        <end position="153"/>
    </location>
</feature>
<feature type="region of interest" description="Disordered" evidence="8">
    <location>
        <begin position="131"/>
        <end position="153"/>
    </location>
</feature>
<reference evidence="11 12" key="1">
    <citation type="submission" date="2024-07" db="EMBL/GenBank/DDBJ databases">
        <title>Draft sequence of the Neodothiora populina.</title>
        <authorList>
            <person name="Drown D.D."/>
            <person name="Schuette U.S."/>
            <person name="Buechlein A.B."/>
            <person name="Rusch D.R."/>
            <person name="Winton L.W."/>
            <person name="Adams G.A."/>
        </authorList>
    </citation>
    <scope>NUCLEOTIDE SEQUENCE [LARGE SCALE GENOMIC DNA]</scope>
    <source>
        <strain evidence="11 12">CPC 39397</strain>
    </source>
</reference>
<dbReference type="InterPro" id="IPR058758">
    <property type="entry name" value="UBA_RNF216"/>
</dbReference>
<dbReference type="InterPro" id="IPR044066">
    <property type="entry name" value="TRIAD_supradom"/>
</dbReference>
<feature type="compositionally biased region" description="Basic and acidic residues" evidence="8">
    <location>
        <begin position="30"/>
        <end position="40"/>
    </location>
</feature>
<name>A0ABR3P2R5_9PEZI</name>
<feature type="compositionally biased region" description="Gly residues" evidence="8">
    <location>
        <begin position="683"/>
        <end position="699"/>
    </location>
</feature>
<evidence type="ECO:0000313" key="12">
    <source>
        <dbReference type="Proteomes" id="UP001562354"/>
    </source>
</evidence>
<dbReference type="CDD" id="cd16630">
    <property type="entry name" value="RING-HC_RBR_RNF216"/>
    <property type="match status" value="1"/>
</dbReference>
<feature type="transmembrane region" description="Helical" evidence="9">
    <location>
        <begin position="441"/>
        <end position="469"/>
    </location>
</feature>
<dbReference type="PANTHER" id="PTHR22770">
    <property type="entry name" value="UBIQUITIN CONJUGATING ENZYME 7 INTERACTING PROTEIN-RELATED"/>
    <property type="match status" value="1"/>
</dbReference>
<protein>
    <recommendedName>
        <fullName evidence="10">RING-type domain-containing protein</fullName>
    </recommendedName>
</protein>
<evidence type="ECO:0000256" key="4">
    <source>
        <dbReference type="ARBA" id="ARBA00022737"/>
    </source>
</evidence>
<dbReference type="RefSeq" id="XP_069196640.1">
    <property type="nucleotide sequence ID" value="XM_069344222.1"/>
</dbReference>
<keyword evidence="9" id="KW-1133">Transmembrane helix</keyword>
<evidence type="ECO:0000256" key="7">
    <source>
        <dbReference type="ARBA" id="ARBA00022833"/>
    </source>
</evidence>
<proteinExistence type="predicted"/>
<evidence type="ECO:0000256" key="8">
    <source>
        <dbReference type="SAM" id="MobiDB-lite"/>
    </source>
</evidence>
<evidence type="ECO:0000256" key="5">
    <source>
        <dbReference type="ARBA" id="ARBA00022771"/>
    </source>
</evidence>
<dbReference type="Pfam" id="PF26200">
    <property type="entry name" value="Rcat_RNF216"/>
    <property type="match status" value="1"/>
</dbReference>
<keyword evidence="4" id="KW-0677">Repeat</keyword>
<comment type="pathway">
    <text evidence="1">Protein modification; protein ubiquitination.</text>
</comment>
<keyword evidence="12" id="KW-1185">Reference proteome</keyword>
<keyword evidence="9" id="KW-0472">Membrane</keyword>
<evidence type="ECO:0000256" key="1">
    <source>
        <dbReference type="ARBA" id="ARBA00004906"/>
    </source>
</evidence>
<evidence type="ECO:0000259" key="10">
    <source>
        <dbReference type="PROSITE" id="PS51873"/>
    </source>
</evidence>
<dbReference type="InterPro" id="IPR047544">
    <property type="entry name" value="RING-HC_RBR_RNF216"/>
</dbReference>
<feature type="region of interest" description="Disordered" evidence="8">
    <location>
        <begin position="30"/>
        <end position="49"/>
    </location>
</feature>
<feature type="domain" description="RING-type" evidence="10">
    <location>
        <begin position="296"/>
        <end position="617"/>
    </location>
</feature>
<keyword evidence="3" id="KW-0479">Metal-binding</keyword>
<gene>
    <name evidence="11" type="ORF">AAFC00_004560</name>
</gene>
<dbReference type="Proteomes" id="UP001562354">
    <property type="component" value="Unassembled WGS sequence"/>
</dbReference>
<evidence type="ECO:0000256" key="3">
    <source>
        <dbReference type="ARBA" id="ARBA00022723"/>
    </source>
</evidence>
<dbReference type="Gene3D" id="1.20.120.1750">
    <property type="match status" value="1"/>
</dbReference>
<accession>A0ABR3P2R5</accession>
<evidence type="ECO:0000256" key="6">
    <source>
        <dbReference type="ARBA" id="ARBA00022786"/>
    </source>
</evidence>
<dbReference type="InterPro" id="IPR051628">
    <property type="entry name" value="LUBAC_E3_Ligases"/>
</dbReference>
<sequence>MTTVFSALPMTKGRGFLPRTGFFAKGKYPEEAPDDSKYFDPDEDDETTLTRTTTSDTIVKAEQLSAQEPDLRQFNDALRVLVDVFPDVEPEVFREMLVNLSQESRLEVVTEHLLRDGVKFVQGRYRRRNNAAAAATAKEEDRKPREEKALRQEDTFRSEEYKAAVKLAFYQEFKSLSHSAIRAVLAEHNYSYTLSRPTLQQIHSRSWRATITNFWTRKRGNTLEAESHPLIEWQPDLTGSGRVLPCLNRTKSHELNRELYATFVAPLLAASKDELFRRDQALADELNEAEATEAQALYDCECCYSSTTFEQIATCDDGCHYVCFTCIRHTTNEALYGQGWARSVDLGKASLRCLAPALDECQGCIPAQLVKRALFTTKEGQHTWHTFQDRVASETMTKSRLPLLKCPFCPYAELDELPSISFRDPITVIFQQAGHIPHDPYIALGVLVFLLLYPILFLLLPITLIIIILTSKAFHARLRSSQARVLHKRRGLKFTCLSPSCQRLSCTNCHAAWQDPHSCFSSDSPTSGDPSSSNSQPTSPLQSLRHAIETATTQSIKRTCPKCNLSFIKSSGCNKLVCRCGYTMCYICRCEISHREGYSHFCQHFRDRPGTRCQECDKCDLYVAENEDDILKSAAKEAEIKWLEGEKERLGGDNAVERDRHVYGGVVRDVLRGGVAGSSSSRRGGGGTASGGGRAGRGAVGRRQQGRGGAGQRNWTWELDFLLDVFFETCLV</sequence>
<dbReference type="GeneID" id="95978260"/>
<keyword evidence="5" id="KW-0863">Zinc-finger</keyword>
<keyword evidence="2" id="KW-0808">Transferase</keyword>
<dbReference type="SUPFAM" id="SSF57850">
    <property type="entry name" value="RING/U-box"/>
    <property type="match status" value="1"/>
</dbReference>
<dbReference type="InterPro" id="IPR047546">
    <property type="entry name" value="Rcat_RBR_RNF216"/>
</dbReference>
<dbReference type="Pfam" id="PF26191">
    <property type="entry name" value="RING-HC_RBR_RNF216"/>
    <property type="match status" value="1"/>
</dbReference>
<organism evidence="11 12">
    <name type="scientific">Neodothiora populina</name>
    <dbReference type="NCBI Taxonomy" id="2781224"/>
    <lineage>
        <taxon>Eukaryota</taxon>
        <taxon>Fungi</taxon>
        <taxon>Dikarya</taxon>
        <taxon>Ascomycota</taxon>
        <taxon>Pezizomycotina</taxon>
        <taxon>Dothideomycetes</taxon>
        <taxon>Dothideomycetidae</taxon>
        <taxon>Dothideales</taxon>
        <taxon>Dothioraceae</taxon>
        <taxon>Neodothiora</taxon>
    </lineage>
</organism>
<comment type="caution">
    <text evidence="11">The sequence shown here is derived from an EMBL/GenBank/DDBJ whole genome shotgun (WGS) entry which is preliminary data.</text>
</comment>
<evidence type="ECO:0000313" key="11">
    <source>
        <dbReference type="EMBL" id="KAL1296958.1"/>
    </source>
</evidence>
<dbReference type="PANTHER" id="PTHR22770:SF42">
    <property type="entry name" value="FINGER PROTEIN (ZIN), PUTATIVE (AFU_ORTHOLOGUE AFUA_4G03910)-RELATED"/>
    <property type="match status" value="1"/>
</dbReference>
<dbReference type="Pfam" id="PF26112">
    <property type="entry name" value="UBA_RNF216"/>
    <property type="match status" value="1"/>
</dbReference>
<feature type="region of interest" description="Disordered" evidence="8">
    <location>
        <begin position="674"/>
        <end position="711"/>
    </location>
</feature>
<dbReference type="EMBL" id="JBFMKM010000016">
    <property type="protein sequence ID" value="KAL1296958.1"/>
    <property type="molecule type" value="Genomic_DNA"/>
</dbReference>
<dbReference type="CDD" id="cd20353">
    <property type="entry name" value="Rcat_RBR_RNF216"/>
    <property type="match status" value="1"/>
</dbReference>
<evidence type="ECO:0000256" key="2">
    <source>
        <dbReference type="ARBA" id="ARBA00022679"/>
    </source>
</evidence>
<keyword evidence="7" id="KW-0862">Zinc</keyword>
<keyword evidence="9" id="KW-0812">Transmembrane</keyword>